<dbReference type="Gene3D" id="3.10.100.10">
    <property type="entry name" value="Mannose-Binding Protein A, subunit A"/>
    <property type="match status" value="1"/>
</dbReference>
<accession>A0A6P4YR05</accession>
<dbReference type="PANTHER" id="PTHR22801">
    <property type="entry name" value="LITHOSTATHINE"/>
    <property type="match status" value="1"/>
</dbReference>
<keyword evidence="2" id="KW-0732">Signal</keyword>
<feature type="domain" description="C-type lectin" evidence="3">
    <location>
        <begin position="406"/>
        <end position="531"/>
    </location>
</feature>
<evidence type="ECO:0000256" key="1">
    <source>
        <dbReference type="SAM" id="Coils"/>
    </source>
</evidence>
<dbReference type="PROSITE" id="PS50041">
    <property type="entry name" value="C_TYPE_LECTIN_2"/>
    <property type="match status" value="1"/>
</dbReference>
<evidence type="ECO:0000313" key="5">
    <source>
        <dbReference type="RefSeq" id="XP_019631865.1"/>
    </source>
</evidence>
<dbReference type="CDD" id="cd00037">
    <property type="entry name" value="CLECT"/>
    <property type="match status" value="1"/>
</dbReference>
<name>A0A6P4YR05_BRABE</name>
<dbReference type="RefSeq" id="XP_019631865.1">
    <property type="nucleotide sequence ID" value="XM_019776306.1"/>
</dbReference>
<dbReference type="Proteomes" id="UP000515135">
    <property type="component" value="Unplaced"/>
</dbReference>
<dbReference type="InterPro" id="IPR001304">
    <property type="entry name" value="C-type_lectin-like"/>
</dbReference>
<dbReference type="PANTHER" id="PTHR22801:SF63">
    <property type="entry name" value="C-TYPE LECTIN DOMAIN-CONTAINING PROTEIN"/>
    <property type="match status" value="1"/>
</dbReference>
<protein>
    <submittedName>
        <fullName evidence="5">CD209 antigen-like</fullName>
    </submittedName>
</protein>
<sequence length="547" mass="60699">MRVLGVILLGCVLLLPATCSAATAVDKQQVEETLEDLLYDLQKLTAGDTVASDSKNGGETSKLEESLLQILQGVDAPGPEDDAETPVVADEDAFDLRRVAEDVKTGDCEGHKSGEQWGSSDHDNCICGGSVRLCYPVVCLPGSQIKPDSKGLWGCEVDSLKGELTGSAHEVIGGQERAVITAATAAAAFGVFTDILGIVGFAMDRYESAQTTAQLNEIQDQIRELDEKVDELTRSVSDLQLGQEYLQQVIMYAQNEQLLRNMLHILASIRASNSQYVGSDLQGWADNVLSHGSEGVRNILLNLMEMVKPHSSLFGGKSLFEVYREQMNNERGDLEQDMIKMRLKVAQIYGLIGGGYCAWITALRIKGRESDIPAKVQEGKRELNDLKESLQKYLDYGTCDASYQPKNRKCYKAFKSSKNWNDARAYCQKQGAGGELAMPKDHSTNSFLLKLKNDASTSQPFWFGLNDKAKKKQWKFNDGTPLGSFKYWAPDEPNYGGKNWLGQYLMVEGCAEYFNHNKGYHADKWNDGDCSGWYRYFICEKTPYGLY</sequence>
<dbReference type="InterPro" id="IPR050801">
    <property type="entry name" value="Ca-Dep_Lectins_ImmuneDev"/>
</dbReference>
<gene>
    <name evidence="5" type="primary">LOC109475599</name>
</gene>
<dbReference type="AlphaFoldDB" id="A0A6P4YR05"/>
<feature type="chain" id="PRO_5028318300" evidence="2">
    <location>
        <begin position="22"/>
        <end position="547"/>
    </location>
</feature>
<dbReference type="SMART" id="SM00034">
    <property type="entry name" value="CLECT"/>
    <property type="match status" value="1"/>
</dbReference>
<dbReference type="Pfam" id="PF00059">
    <property type="entry name" value="Lectin_C"/>
    <property type="match status" value="1"/>
</dbReference>
<dbReference type="SUPFAM" id="SSF56436">
    <property type="entry name" value="C-type lectin-like"/>
    <property type="match status" value="1"/>
</dbReference>
<evidence type="ECO:0000313" key="4">
    <source>
        <dbReference type="Proteomes" id="UP000515135"/>
    </source>
</evidence>
<feature type="coiled-coil region" evidence="1">
    <location>
        <begin position="208"/>
        <end position="242"/>
    </location>
</feature>
<evidence type="ECO:0000259" key="3">
    <source>
        <dbReference type="PROSITE" id="PS50041"/>
    </source>
</evidence>
<evidence type="ECO:0000256" key="2">
    <source>
        <dbReference type="SAM" id="SignalP"/>
    </source>
</evidence>
<proteinExistence type="predicted"/>
<feature type="signal peptide" evidence="2">
    <location>
        <begin position="1"/>
        <end position="21"/>
    </location>
</feature>
<dbReference type="KEGG" id="bbel:109475599"/>
<dbReference type="OrthoDB" id="7357196at2759"/>
<reference evidence="5" key="1">
    <citation type="submission" date="2025-08" db="UniProtKB">
        <authorList>
            <consortium name="RefSeq"/>
        </authorList>
    </citation>
    <scope>IDENTIFICATION</scope>
    <source>
        <tissue evidence="5">Gonad</tissue>
    </source>
</reference>
<dbReference type="InterPro" id="IPR016186">
    <property type="entry name" value="C-type_lectin-like/link_sf"/>
</dbReference>
<keyword evidence="1" id="KW-0175">Coiled coil</keyword>
<keyword evidence="4" id="KW-1185">Reference proteome</keyword>
<dbReference type="InterPro" id="IPR016187">
    <property type="entry name" value="CTDL_fold"/>
</dbReference>
<dbReference type="GeneID" id="109475599"/>
<organism evidence="4 5">
    <name type="scientific">Branchiostoma belcheri</name>
    <name type="common">Amphioxus</name>
    <dbReference type="NCBI Taxonomy" id="7741"/>
    <lineage>
        <taxon>Eukaryota</taxon>
        <taxon>Metazoa</taxon>
        <taxon>Chordata</taxon>
        <taxon>Cephalochordata</taxon>
        <taxon>Leptocardii</taxon>
        <taxon>Amphioxiformes</taxon>
        <taxon>Branchiostomatidae</taxon>
        <taxon>Branchiostoma</taxon>
    </lineage>
</organism>